<feature type="compositionally biased region" description="Polar residues" evidence="1">
    <location>
        <begin position="17"/>
        <end position="28"/>
    </location>
</feature>
<evidence type="ECO:0000313" key="3">
    <source>
        <dbReference type="Proteomes" id="UP000070544"/>
    </source>
</evidence>
<gene>
    <name evidence="2" type="ORF">M427DRAFT_143540</name>
</gene>
<feature type="non-terminal residue" evidence="2">
    <location>
        <position position="196"/>
    </location>
</feature>
<dbReference type="EMBL" id="KQ965740">
    <property type="protein sequence ID" value="KXS18844.1"/>
    <property type="molecule type" value="Genomic_DNA"/>
</dbReference>
<accession>A0A139AQA9</accession>
<organism evidence="2 3">
    <name type="scientific">Gonapodya prolifera (strain JEL478)</name>
    <name type="common">Monoblepharis prolifera</name>
    <dbReference type="NCBI Taxonomy" id="1344416"/>
    <lineage>
        <taxon>Eukaryota</taxon>
        <taxon>Fungi</taxon>
        <taxon>Fungi incertae sedis</taxon>
        <taxon>Chytridiomycota</taxon>
        <taxon>Chytridiomycota incertae sedis</taxon>
        <taxon>Monoblepharidomycetes</taxon>
        <taxon>Monoblepharidales</taxon>
        <taxon>Gonapodyaceae</taxon>
        <taxon>Gonapodya</taxon>
    </lineage>
</organism>
<dbReference type="OMA" id="VVKTRYY"/>
<dbReference type="AlphaFoldDB" id="A0A139AQA9"/>
<feature type="region of interest" description="Disordered" evidence="1">
    <location>
        <begin position="1"/>
        <end position="31"/>
    </location>
</feature>
<evidence type="ECO:0000256" key="1">
    <source>
        <dbReference type="SAM" id="MobiDB-lite"/>
    </source>
</evidence>
<dbReference type="Proteomes" id="UP000070544">
    <property type="component" value="Unassembled WGS sequence"/>
</dbReference>
<sequence length="196" mass="21583">MLTKTQEPGRGLLSASRVPSSHAFNPNVQPDLLDSPTFSASQLFPALDTNEETTPYLLDLPPPAYRDGYEEVVKTRYYSRSTPKSSQSFSTSSSLGLSKVPPRRSFTHPVYLSPVTGDAPQPLIAATSFTRIEPFIEADMAKQSPGIFVPAQNIKDLGLKEVGEEDTRFGIVRTYEAVVLHLFTRHITVPVTYALP</sequence>
<feature type="compositionally biased region" description="Low complexity" evidence="1">
    <location>
        <begin position="80"/>
        <end position="98"/>
    </location>
</feature>
<name>A0A139AQA9_GONPJ</name>
<feature type="region of interest" description="Disordered" evidence="1">
    <location>
        <begin position="80"/>
        <end position="100"/>
    </location>
</feature>
<evidence type="ECO:0000313" key="2">
    <source>
        <dbReference type="EMBL" id="KXS18844.1"/>
    </source>
</evidence>
<keyword evidence="3" id="KW-1185">Reference proteome</keyword>
<reference evidence="2 3" key="1">
    <citation type="journal article" date="2015" name="Genome Biol. Evol.">
        <title>Phylogenomic analyses indicate that early fungi evolved digesting cell walls of algal ancestors of land plants.</title>
        <authorList>
            <person name="Chang Y."/>
            <person name="Wang S."/>
            <person name="Sekimoto S."/>
            <person name="Aerts A.L."/>
            <person name="Choi C."/>
            <person name="Clum A."/>
            <person name="LaButti K.M."/>
            <person name="Lindquist E.A."/>
            <person name="Yee Ngan C."/>
            <person name="Ohm R.A."/>
            <person name="Salamov A.A."/>
            <person name="Grigoriev I.V."/>
            <person name="Spatafora J.W."/>
            <person name="Berbee M.L."/>
        </authorList>
    </citation>
    <scope>NUCLEOTIDE SEQUENCE [LARGE SCALE GENOMIC DNA]</scope>
    <source>
        <strain evidence="2 3">JEL478</strain>
    </source>
</reference>
<protein>
    <submittedName>
        <fullName evidence="2">Uncharacterized protein</fullName>
    </submittedName>
</protein>
<proteinExistence type="predicted"/>